<comment type="caution">
    <text evidence="7">The sequence shown here is derived from an EMBL/GenBank/DDBJ whole genome shotgun (WGS) entry which is preliminary data.</text>
</comment>
<dbReference type="SUPFAM" id="SSF54001">
    <property type="entry name" value="Cysteine proteinases"/>
    <property type="match status" value="1"/>
</dbReference>
<dbReference type="Proteomes" id="UP000007151">
    <property type="component" value="Unassembled WGS sequence"/>
</dbReference>
<dbReference type="FunFam" id="3.90.70.10:FF:000039">
    <property type="entry name" value="Cysteine proteinase 2, putative"/>
    <property type="match status" value="1"/>
</dbReference>
<evidence type="ECO:0000313" key="7">
    <source>
        <dbReference type="EMBL" id="OWR49639.1"/>
    </source>
</evidence>
<evidence type="ECO:0000256" key="3">
    <source>
        <dbReference type="ARBA" id="ARBA00022801"/>
    </source>
</evidence>
<sequence length="545" mass="62611">MIAFILKIFPLLIVASVAGKNVLEDDLPKLKWPKKYSFEAESLSLTSGLVQDVTYWRVSKKSRVDFNKGAVKLISIKGQRKSKFPFGVKYEIHPESNEEYENKFICTGMKGNIFRQAKLDKVLPDVDDFVHIGKEKLELGEVEKFTFFEDKDYINSQTRQNLWVLQNDSTFIPVRYEKIIYNTWIKNVKDHTIWNIFNFKTDFSEDVFDTDDYDCKINSPKNNNENEEVDSDESTNLDSDHVFAEFMQKHNKNYDGPEHEQRRKIFETNLRKIEEHNRSNKNFKLAINKFADLTHKEMEKRKGLKRRGKSSGAIPFPYSKSKIAEMSDTLPKEYDARMYGLVTSVKDQQDCGSCWTFGTTSAVEGALARINGGRLMRLANQALIDCAWGYENFGCDGGTDTGAYHWMLNYGMPTEEEYGPYVNKDGFCRIHNMTQTYKIKGFTNVTPYSVEALKVALVNHGPLSVSIDATDMLTYYNGGIYSDSDCSTTNLNHEVTLVGYGELDGEEYWIVKNSWGRDWGVDGYFHITTRDNSCGITTEPTYVVF</sequence>
<keyword evidence="2 7" id="KW-0645">Protease</keyword>
<dbReference type="Pfam" id="PF08246">
    <property type="entry name" value="Inhibitor_I29"/>
    <property type="match status" value="1"/>
</dbReference>
<dbReference type="InterPro" id="IPR013128">
    <property type="entry name" value="Peptidase_C1A"/>
</dbReference>
<dbReference type="Pfam" id="PF00112">
    <property type="entry name" value="Peptidase_C1"/>
    <property type="match status" value="1"/>
</dbReference>
<evidence type="ECO:0000256" key="5">
    <source>
        <dbReference type="ARBA" id="ARBA00023145"/>
    </source>
</evidence>
<dbReference type="PROSITE" id="PS00139">
    <property type="entry name" value="THIOL_PROTEASE_CYS"/>
    <property type="match status" value="1"/>
</dbReference>
<dbReference type="GO" id="GO:0006508">
    <property type="term" value="P:proteolysis"/>
    <property type="evidence" value="ECO:0007669"/>
    <property type="project" value="UniProtKB-KW"/>
</dbReference>
<evidence type="ECO:0000256" key="4">
    <source>
        <dbReference type="ARBA" id="ARBA00022807"/>
    </source>
</evidence>
<dbReference type="PROSITE" id="PS00640">
    <property type="entry name" value="THIOL_PROTEASE_ASN"/>
    <property type="match status" value="1"/>
</dbReference>
<gene>
    <name evidence="7" type="ORF">KGM_202102</name>
</gene>
<dbReference type="eggNOG" id="KOG1543">
    <property type="taxonomic scope" value="Eukaryota"/>
</dbReference>
<dbReference type="InterPro" id="IPR038765">
    <property type="entry name" value="Papain-like_cys_pep_sf"/>
</dbReference>
<dbReference type="EMBL" id="AGBW02009888">
    <property type="protein sequence ID" value="OWR49639.1"/>
    <property type="molecule type" value="Genomic_DNA"/>
</dbReference>
<dbReference type="PANTHER" id="PTHR12411">
    <property type="entry name" value="CYSTEINE PROTEASE FAMILY C1-RELATED"/>
    <property type="match status" value="1"/>
</dbReference>
<evidence type="ECO:0000256" key="1">
    <source>
        <dbReference type="ARBA" id="ARBA00008455"/>
    </source>
</evidence>
<dbReference type="InterPro" id="IPR000668">
    <property type="entry name" value="Peptidase_C1A_C"/>
</dbReference>
<dbReference type="PRINTS" id="PR00705">
    <property type="entry name" value="PAPAIN"/>
</dbReference>
<evidence type="ECO:0000256" key="6">
    <source>
        <dbReference type="ARBA" id="ARBA00023157"/>
    </source>
</evidence>
<accession>A0A212F7G0</accession>
<evidence type="ECO:0000256" key="2">
    <source>
        <dbReference type="ARBA" id="ARBA00022670"/>
    </source>
</evidence>
<dbReference type="CDD" id="cd02248">
    <property type="entry name" value="Peptidase_C1A"/>
    <property type="match status" value="1"/>
</dbReference>
<dbReference type="InterPro" id="IPR013201">
    <property type="entry name" value="Prot_inhib_I29"/>
</dbReference>
<dbReference type="InterPro" id="IPR000169">
    <property type="entry name" value="Pept_cys_AS"/>
</dbReference>
<dbReference type="GO" id="GO:0008234">
    <property type="term" value="F:cysteine-type peptidase activity"/>
    <property type="evidence" value="ECO:0007669"/>
    <property type="project" value="UniProtKB-KW"/>
</dbReference>
<evidence type="ECO:0000313" key="8">
    <source>
        <dbReference type="Proteomes" id="UP000007151"/>
    </source>
</evidence>
<dbReference type="Gene3D" id="3.90.70.10">
    <property type="entry name" value="Cysteine proteinases"/>
    <property type="match status" value="1"/>
</dbReference>
<name>A0A212F7G0_DANPL</name>
<keyword evidence="5" id="KW-0865">Zymogen</keyword>
<dbReference type="InterPro" id="IPR025661">
    <property type="entry name" value="Pept_asp_AS"/>
</dbReference>
<reference evidence="7 8" key="1">
    <citation type="journal article" date="2011" name="Cell">
        <title>The monarch butterfly genome yields insights into long-distance migration.</title>
        <authorList>
            <person name="Zhan S."/>
            <person name="Merlin C."/>
            <person name="Boore J.L."/>
            <person name="Reppert S.M."/>
        </authorList>
    </citation>
    <scope>NUCLEOTIDE SEQUENCE [LARGE SCALE GENOMIC DNA]</scope>
    <source>
        <strain evidence="7">F-2</strain>
    </source>
</reference>
<dbReference type="SMART" id="SM00645">
    <property type="entry name" value="Pept_C1"/>
    <property type="match status" value="1"/>
</dbReference>
<dbReference type="SMART" id="SM00848">
    <property type="entry name" value="Inhibitor_I29"/>
    <property type="match status" value="1"/>
</dbReference>
<dbReference type="AlphaFoldDB" id="A0A212F7G0"/>
<keyword evidence="4" id="KW-0788">Thiol protease</keyword>
<dbReference type="InterPro" id="IPR039417">
    <property type="entry name" value="Peptidase_C1A_papain-like"/>
</dbReference>
<dbReference type="InterPro" id="IPR025660">
    <property type="entry name" value="Pept_his_AS"/>
</dbReference>
<keyword evidence="3" id="KW-0378">Hydrolase</keyword>
<dbReference type="OrthoDB" id="65740at2759"/>
<protein>
    <submittedName>
        <fullName evidence="7">C1A cysteine protease</fullName>
    </submittedName>
</protein>
<keyword evidence="8" id="KW-1185">Reference proteome</keyword>
<proteinExistence type="inferred from homology"/>
<organism evidence="7 8">
    <name type="scientific">Danaus plexippus plexippus</name>
    <dbReference type="NCBI Taxonomy" id="278856"/>
    <lineage>
        <taxon>Eukaryota</taxon>
        <taxon>Metazoa</taxon>
        <taxon>Ecdysozoa</taxon>
        <taxon>Arthropoda</taxon>
        <taxon>Hexapoda</taxon>
        <taxon>Insecta</taxon>
        <taxon>Pterygota</taxon>
        <taxon>Neoptera</taxon>
        <taxon>Endopterygota</taxon>
        <taxon>Lepidoptera</taxon>
        <taxon>Glossata</taxon>
        <taxon>Ditrysia</taxon>
        <taxon>Papilionoidea</taxon>
        <taxon>Nymphalidae</taxon>
        <taxon>Danainae</taxon>
        <taxon>Danaini</taxon>
        <taxon>Danaina</taxon>
        <taxon>Danaus</taxon>
        <taxon>Danaus</taxon>
    </lineage>
</organism>
<comment type="similarity">
    <text evidence="1">Belongs to the peptidase C1 family.</text>
</comment>
<dbReference type="KEGG" id="dpl:KGM_202102"/>
<keyword evidence="6" id="KW-1015">Disulfide bond</keyword>
<dbReference type="PROSITE" id="PS00639">
    <property type="entry name" value="THIOL_PROTEASE_HIS"/>
    <property type="match status" value="1"/>
</dbReference>